<organism evidence="9 10">
    <name type="scientific">Halorientalis regularis</name>
    <dbReference type="NCBI Taxonomy" id="660518"/>
    <lineage>
        <taxon>Archaea</taxon>
        <taxon>Methanobacteriati</taxon>
        <taxon>Methanobacteriota</taxon>
        <taxon>Stenosarchaea group</taxon>
        <taxon>Halobacteria</taxon>
        <taxon>Halobacteriales</taxon>
        <taxon>Haloarculaceae</taxon>
        <taxon>Halorientalis</taxon>
    </lineage>
</organism>
<evidence type="ECO:0000256" key="2">
    <source>
        <dbReference type="ARBA" id="ARBA00022596"/>
    </source>
</evidence>
<dbReference type="GO" id="GO:0051604">
    <property type="term" value="P:protein maturation"/>
    <property type="evidence" value="ECO:0007669"/>
    <property type="project" value="InterPro"/>
</dbReference>
<dbReference type="GO" id="GO:0005525">
    <property type="term" value="F:GTP binding"/>
    <property type="evidence" value="ECO:0007669"/>
    <property type="project" value="UniProtKB-KW"/>
</dbReference>
<dbReference type="GO" id="GO:0016151">
    <property type="term" value="F:nickel cation binding"/>
    <property type="evidence" value="ECO:0007669"/>
    <property type="project" value="InterPro"/>
</dbReference>
<name>A0A1G7MRR6_9EURY</name>
<evidence type="ECO:0000256" key="4">
    <source>
        <dbReference type="ARBA" id="ARBA00022741"/>
    </source>
</evidence>
<dbReference type="Gene3D" id="3.40.50.300">
    <property type="entry name" value="P-loop containing nucleotide triphosphate hydrolases"/>
    <property type="match status" value="1"/>
</dbReference>
<dbReference type="GO" id="GO:0008270">
    <property type="term" value="F:zinc ion binding"/>
    <property type="evidence" value="ECO:0007669"/>
    <property type="project" value="TreeGrafter"/>
</dbReference>
<gene>
    <name evidence="9" type="ORF">SAMN05216218_10839</name>
</gene>
<dbReference type="SUPFAM" id="SSF52540">
    <property type="entry name" value="P-loop containing nucleoside triphosphate hydrolases"/>
    <property type="match status" value="1"/>
</dbReference>
<dbReference type="RefSeq" id="WP_092692143.1">
    <property type="nucleotide sequence ID" value="NZ_FNBK01000008.1"/>
</dbReference>
<sequence length="256" mass="27191">MRHARLPFPRLHGLLDDAVPLRTHRFGHGDAAEAATDDAESDVLEAVRERARGVHERLAHDADVFAVELLGATGSGKTALVERLLEGPFAAETVGVVAGDVSGTDDADRYRDHGVAVANVTTGKDCHLDPQRLDAALDGFDLDALDVLFVENVGNMVCPADFPLGAHRRLVVVSPTEGDDVVRKHPLLFQACDAAVINKVDVADAVGAEVDRMAEDVTTVAPDTPTLRTNARTGRGIEDLAALLDAARTDAARHHG</sequence>
<dbReference type="InterPro" id="IPR004392">
    <property type="entry name" value="Hyd_mat_HypB"/>
</dbReference>
<protein>
    <submittedName>
        <fullName evidence="9">Hydrogenase nickel incorporation protein HypB</fullName>
    </submittedName>
</protein>
<dbReference type="PANTHER" id="PTHR30134">
    <property type="entry name" value="HYDROGENASE PROTEIN ASSEMBLY PROTEIN, NICKEL CHAPERONE"/>
    <property type="match status" value="1"/>
</dbReference>
<evidence type="ECO:0000256" key="3">
    <source>
        <dbReference type="ARBA" id="ARBA00022723"/>
    </source>
</evidence>
<evidence type="ECO:0000256" key="1">
    <source>
        <dbReference type="ARBA" id="ARBA00006211"/>
    </source>
</evidence>
<evidence type="ECO:0000313" key="9">
    <source>
        <dbReference type="EMBL" id="SDF64346.1"/>
    </source>
</evidence>
<dbReference type="InterPro" id="IPR027417">
    <property type="entry name" value="P-loop_NTPase"/>
</dbReference>
<dbReference type="GO" id="GO:0003924">
    <property type="term" value="F:GTPase activity"/>
    <property type="evidence" value="ECO:0007669"/>
    <property type="project" value="InterPro"/>
</dbReference>
<dbReference type="OrthoDB" id="812at2157"/>
<keyword evidence="7" id="KW-0342">GTP-binding</keyword>
<keyword evidence="3" id="KW-0479">Metal-binding</keyword>
<dbReference type="AlphaFoldDB" id="A0A1G7MRR6"/>
<comment type="similarity">
    <text evidence="1">Belongs to the SIMIBI class G3E GTPase family. HypB/HupM subfamily.</text>
</comment>
<reference evidence="10" key="1">
    <citation type="submission" date="2016-10" db="EMBL/GenBank/DDBJ databases">
        <authorList>
            <person name="Varghese N."/>
            <person name="Submissions S."/>
        </authorList>
    </citation>
    <scope>NUCLEOTIDE SEQUENCE [LARGE SCALE GENOMIC DNA]</scope>
    <source>
        <strain evidence="10">IBRC-M 10760</strain>
    </source>
</reference>
<dbReference type="Proteomes" id="UP000199076">
    <property type="component" value="Unassembled WGS sequence"/>
</dbReference>
<dbReference type="Pfam" id="PF02492">
    <property type="entry name" value="cobW"/>
    <property type="match status" value="1"/>
</dbReference>
<dbReference type="PIRSF" id="PIRSF005624">
    <property type="entry name" value="Ni-bind_GTPase"/>
    <property type="match status" value="1"/>
</dbReference>
<evidence type="ECO:0000256" key="5">
    <source>
        <dbReference type="ARBA" id="ARBA00022801"/>
    </source>
</evidence>
<evidence type="ECO:0000256" key="7">
    <source>
        <dbReference type="ARBA" id="ARBA00023134"/>
    </source>
</evidence>
<feature type="domain" description="CobW/HypB/UreG nucleotide-binding" evidence="8">
    <location>
        <begin position="69"/>
        <end position="226"/>
    </location>
</feature>
<dbReference type="EMBL" id="FNBK01000008">
    <property type="protein sequence ID" value="SDF64346.1"/>
    <property type="molecule type" value="Genomic_DNA"/>
</dbReference>
<keyword evidence="6" id="KW-0862">Zinc</keyword>
<accession>A0A1G7MRR6</accession>
<evidence type="ECO:0000313" key="10">
    <source>
        <dbReference type="Proteomes" id="UP000199076"/>
    </source>
</evidence>
<evidence type="ECO:0000259" key="8">
    <source>
        <dbReference type="Pfam" id="PF02492"/>
    </source>
</evidence>
<keyword evidence="5" id="KW-0378">Hydrolase</keyword>
<proteinExistence type="inferred from homology"/>
<dbReference type="NCBIfam" id="TIGR00073">
    <property type="entry name" value="hypB"/>
    <property type="match status" value="1"/>
</dbReference>
<dbReference type="STRING" id="660518.SAMN05216218_10839"/>
<dbReference type="InterPro" id="IPR003495">
    <property type="entry name" value="CobW/HypB/UreG_nucleotide-bd"/>
</dbReference>
<evidence type="ECO:0000256" key="6">
    <source>
        <dbReference type="ARBA" id="ARBA00022833"/>
    </source>
</evidence>
<keyword evidence="4" id="KW-0547">Nucleotide-binding</keyword>
<dbReference type="PANTHER" id="PTHR30134:SF2">
    <property type="entry name" value="HYDROGENASE MATURATION FACTOR HYPB"/>
    <property type="match status" value="1"/>
</dbReference>
<keyword evidence="10" id="KW-1185">Reference proteome</keyword>
<keyword evidence="2" id="KW-0533">Nickel</keyword>